<dbReference type="PRINTS" id="PR00465">
    <property type="entry name" value="EP450IV"/>
</dbReference>
<dbReference type="PANTHER" id="PTHR24279">
    <property type="entry name" value="CYTOCHROME P450"/>
    <property type="match status" value="1"/>
</dbReference>
<dbReference type="InterPro" id="IPR050479">
    <property type="entry name" value="CYP11_CYP27_families"/>
</dbReference>
<dbReference type="PANTHER" id="PTHR24279:SF122">
    <property type="entry name" value="CYTOCHROME P450 FAMILY 27 SUBFAMILY C MEMBER 1"/>
    <property type="match status" value="1"/>
</dbReference>
<keyword evidence="5" id="KW-0809">Transit peptide</keyword>
<dbReference type="GO" id="GO:0006704">
    <property type="term" value="P:glucocorticoid biosynthetic process"/>
    <property type="evidence" value="ECO:0007669"/>
    <property type="project" value="TreeGrafter"/>
</dbReference>
<dbReference type="PROSITE" id="PS00086">
    <property type="entry name" value="CYTOCHROME_P450"/>
    <property type="match status" value="1"/>
</dbReference>
<evidence type="ECO:0000256" key="4">
    <source>
        <dbReference type="ARBA" id="ARBA00022723"/>
    </source>
</evidence>
<evidence type="ECO:0000313" key="12">
    <source>
        <dbReference type="Proteomes" id="UP000335636"/>
    </source>
</evidence>
<keyword evidence="3 9" id="KW-0349">Heme</keyword>
<proteinExistence type="inferred from homology"/>
<dbReference type="SUPFAM" id="SSF48264">
    <property type="entry name" value="Cytochrome P450"/>
    <property type="match status" value="1"/>
</dbReference>
<dbReference type="GO" id="GO:0034650">
    <property type="term" value="P:cortisol metabolic process"/>
    <property type="evidence" value="ECO:0007669"/>
    <property type="project" value="TreeGrafter"/>
</dbReference>
<dbReference type="GO" id="GO:0005743">
    <property type="term" value="C:mitochondrial inner membrane"/>
    <property type="evidence" value="ECO:0007669"/>
    <property type="project" value="TreeGrafter"/>
</dbReference>
<dbReference type="GO" id="GO:0004497">
    <property type="term" value="F:monooxygenase activity"/>
    <property type="evidence" value="ECO:0007669"/>
    <property type="project" value="UniProtKB-KW"/>
</dbReference>
<reference evidence="11" key="1">
    <citation type="submission" date="2019-04" db="EMBL/GenBank/DDBJ databases">
        <authorList>
            <person name="Alioto T."/>
            <person name="Alioto T."/>
        </authorList>
    </citation>
    <scope>NUCLEOTIDE SEQUENCE [LARGE SCALE GENOMIC DNA]</scope>
</reference>
<keyword evidence="7 9" id="KW-0408">Iron</keyword>
<evidence type="ECO:0000256" key="10">
    <source>
        <dbReference type="RuleBase" id="RU000461"/>
    </source>
</evidence>
<dbReference type="InterPro" id="IPR001128">
    <property type="entry name" value="Cyt_P450"/>
</dbReference>
<evidence type="ECO:0000256" key="5">
    <source>
        <dbReference type="ARBA" id="ARBA00022946"/>
    </source>
</evidence>
<evidence type="ECO:0000256" key="7">
    <source>
        <dbReference type="ARBA" id="ARBA00023004"/>
    </source>
</evidence>
<feature type="binding site" description="axial binding residue" evidence="9">
    <location>
        <position position="252"/>
    </location>
    <ligand>
        <name>heme</name>
        <dbReference type="ChEBI" id="CHEBI:30413"/>
    </ligand>
    <ligandPart>
        <name>Fe</name>
        <dbReference type="ChEBI" id="CHEBI:18248"/>
    </ligandPart>
</feature>
<evidence type="ECO:0000313" key="11">
    <source>
        <dbReference type="EMBL" id="VTJ90073.1"/>
    </source>
</evidence>
<dbReference type="GO" id="GO:0006700">
    <property type="term" value="P:C21-steroid hormone biosynthetic process"/>
    <property type="evidence" value="ECO:0007669"/>
    <property type="project" value="TreeGrafter"/>
</dbReference>
<dbReference type="GO" id="GO:0016705">
    <property type="term" value="F:oxidoreductase activity, acting on paired donors, with incorporation or reduction of molecular oxygen"/>
    <property type="evidence" value="ECO:0007669"/>
    <property type="project" value="InterPro"/>
</dbReference>
<sequence length="409" mass="46796">MVAQVLRAEGAAPQRANMESWQEYRDLRGRATGLISAEGEQWLKMRSVLRQRILKPTDVAIFSGEVNQVIADLIKKIYVLRSHAEDGETVTNVNDLFFKYSMEGVATILYESRLGCLENHIPQTTVEYIEALELMFSMFKTSMYAGQIHVDNKLRDIQCQLDRGERVSGGLLTYLFLSRTLTLEEIYANMTEMLLAGVDTTQLALCHYATSYEDENFPRAKEFRPERWLRKGSLDRVDNFGSIPFGYGVRSCIGRRIAELEIHLVMIQLLQHFEIKTSSWTKAVHAKTHGLLTPAEPIHLLQHFEIKTSSWTKAVHAKTHGLLTPAEPIHVRFVNRNTLMAHFISDSVMRSQINFGHRMEMDISSRDLHGESSHSHKNSVMRSQINFGHRMEMDISSRDLHGESSHSHK</sequence>
<name>A0A5E4D750_MARMO</name>
<dbReference type="Gene3D" id="1.10.630.10">
    <property type="entry name" value="Cytochrome P450"/>
    <property type="match status" value="2"/>
</dbReference>
<comment type="cofactor">
    <cofactor evidence="1 9">
        <name>heme</name>
        <dbReference type="ChEBI" id="CHEBI:30413"/>
    </cofactor>
</comment>
<protein>
    <submittedName>
        <fullName evidence="11">Uncharacterized protein</fullName>
    </submittedName>
</protein>
<dbReference type="GO" id="GO:0071375">
    <property type="term" value="P:cellular response to peptide hormone stimulus"/>
    <property type="evidence" value="ECO:0007669"/>
    <property type="project" value="TreeGrafter"/>
</dbReference>
<comment type="caution">
    <text evidence="11">The sequence shown here is derived from an EMBL/GenBank/DDBJ whole genome shotgun (WGS) entry which is preliminary data.</text>
</comment>
<feature type="non-terminal residue" evidence="11">
    <location>
        <position position="409"/>
    </location>
</feature>
<evidence type="ECO:0000256" key="1">
    <source>
        <dbReference type="ARBA" id="ARBA00001971"/>
    </source>
</evidence>
<comment type="similarity">
    <text evidence="2 10">Belongs to the cytochrome P450 family.</text>
</comment>
<dbReference type="GO" id="GO:0008203">
    <property type="term" value="P:cholesterol metabolic process"/>
    <property type="evidence" value="ECO:0007669"/>
    <property type="project" value="TreeGrafter"/>
</dbReference>
<evidence type="ECO:0000256" key="6">
    <source>
        <dbReference type="ARBA" id="ARBA00023002"/>
    </source>
</evidence>
<keyword evidence="6 10" id="KW-0560">Oxidoreductase</keyword>
<dbReference type="EMBL" id="CABDUW010004092">
    <property type="protein sequence ID" value="VTJ90073.1"/>
    <property type="molecule type" value="Genomic_DNA"/>
</dbReference>
<keyword evidence="12" id="KW-1185">Reference proteome</keyword>
<organism evidence="11 12">
    <name type="scientific">Marmota monax</name>
    <name type="common">Woodchuck</name>
    <dbReference type="NCBI Taxonomy" id="9995"/>
    <lineage>
        <taxon>Eukaryota</taxon>
        <taxon>Metazoa</taxon>
        <taxon>Chordata</taxon>
        <taxon>Craniata</taxon>
        <taxon>Vertebrata</taxon>
        <taxon>Euteleostomi</taxon>
        <taxon>Mammalia</taxon>
        <taxon>Eutheria</taxon>
        <taxon>Euarchontoglires</taxon>
        <taxon>Glires</taxon>
        <taxon>Rodentia</taxon>
        <taxon>Sciuromorpha</taxon>
        <taxon>Sciuridae</taxon>
        <taxon>Xerinae</taxon>
        <taxon>Marmotini</taxon>
        <taxon>Marmota</taxon>
    </lineage>
</organism>
<dbReference type="Pfam" id="PF00067">
    <property type="entry name" value="p450"/>
    <property type="match status" value="2"/>
</dbReference>
<evidence type="ECO:0000256" key="9">
    <source>
        <dbReference type="PIRSR" id="PIRSR602403-1"/>
    </source>
</evidence>
<dbReference type="AlphaFoldDB" id="A0A5E4D750"/>
<gene>
    <name evidence="11" type="ORF">MONAX_5E035048</name>
</gene>
<dbReference type="Proteomes" id="UP000335636">
    <property type="component" value="Unassembled WGS sequence"/>
</dbReference>
<dbReference type="InterPro" id="IPR002403">
    <property type="entry name" value="Cyt_P450_E_grp-IV"/>
</dbReference>
<dbReference type="GO" id="GO:0020037">
    <property type="term" value="F:heme binding"/>
    <property type="evidence" value="ECO:0007669"/>
    <property type="project" value="InterPro"/>
</dbReference>
<evidence type="ECO:0000256" key="2">
    <source>
        <dbReference type="ARBA" id="ARBA00010617"/>
    </source>
</evidence>
<evidence type="ECO:0000256" key="8">
    <source>
        <dbReference type="ARBA" id="ARBA00023033"/>
    </source>
</evidence>
<keyword evidence="4 9" id="KW-0479">Metal-binding</keyword>
<dbReference type="InterPro" id="IPR036396">
    <property type="entry name" value="Cyt_P450_sf"/>
</dbReference>
<dbReference type="GO" id="GO:0005506">
    <property type="term" value="F:iron ion binding"/>
    <property type="evidence" value="ECO:0007669"/>
    <property type="project" value="InterPro"/>
</dbReference>
<keyword evidence="8 10" id="KW-0503">Monooxygenase</keyword>
<evidence type="ECO:0000256" key="3">
    <source>
        <dbReference type="ARBA" id="ARBA00022617"/>
    </source>
</evidence>
<dbReference type="InterPro" id="IPR017972">
    <property type="entry name" value="Cyt_P450_CS"/>
</dbReference>
<accession>A0A5E4D750</accession>